<dbReference type="InterPro" id="IPR013249">
    <property type="entry name" value="RNA_pol_sigma70_r4_t2"/>
</dbReference>
<keyword evidence="4" id="KW-0238">DNA-binding</keyword>
<dbReference type="Pfam" id="PF08281">
    <property type="entry name" value="Sigma70_r4_2"/>
    <property type="match status" value="1"/>
</dbReference>
<dbReference type="Pfam" id="PF04542">
    <property type="entry name" value="Sigma70_r2"/>
    <property type="match status" value="1"/>
</dbReference>
<organism evidence="8 9">
    <name type="scientific">Candidatus Zambryskibacteria bacterium RIFCSPHIGHO2_01_FULL_49_18</name>
    <dbReference type="NCBI Taxonomy" id="1802740"/>
    <lineage>
        <taxon>Bacteria</taxon>
        <taxon>Candidatus Zambryskiibacteriota</taxon>
    </lineage>
</organism>
<dbReference type="GO" id="GO:0003677">
    <property type="term" value="F:DNA binding"/>
    <property type="evidence" value="ECO:0007669"/>
    <property type="project" value="UniProtKB-KW"/>
</dbReference>
<dbReference type="InterPro" id="IPR014284">
    <property type="entry name" value="RNA_pol_sigma-70_dom"/>
</dbReference>
<keyword evidence="5" id="KW-0804">Transcription</keyword>
<evidence type="ECO:0000259" key="6">
    <source>
        <dbReference type="Pfam" id="PF04542"/>
    </source>
</evidence>
<dbReference type="InterPro" id="IPR039425">
    <property type="entry name" value="RNA_pol_sigma-70-like"/>
</dbReference>
<sequence length="163" mass="19339">MDSVQAQFRLIYEETNKPVFNLVRTRVASRDDALDILQEVYIDFWKALKRGKFVYRSNPELLGFLYLIARRKIARFYLFRRFTLSLDDLEPREDPAESDQREILFALRKLGNTDREVLDLRYFSGLSFGEIASLLDKNENAIKVRHHRAMRKLKDILGYEETS</sequence>
<comment type="caution">
    <text evidence="8">The sequence shown here is derived from an EMBL/GenBank/DDBJ whole genome shotgun (WGS) entry which is preliminary data.</text>
</comment>
<keyword evidence="3" id="KW-0731">Sigma factor</keyword>
<dbReference type="EMBL" id="MHVJ01000013">
    <property type="protein sequence ID" value="OHA91284.1"/>
    <property type="molecule type" value="Genomic_DNA"/>
</dbReference>
<protein>
    <recommendedName>
        <fullName evidence="10">RNA polymerase sigma factor 70 region 4 type 2 domain-containing protein</fullName>
    </recommendedName>
</protein>
<dbReference type="GO" id="GO:0016987">
    <property type="term" value="F:sigma factor activity"/>
    <property type="evidence" value="ECO:0007669"/>
    <property type="project" value="UniProtKB-KW"/>
</dbReference>
<dbReference type="NCBIfam" id="TIGR02937">
    <property type="entry name" value="sigma70-ECF"/>
    <property type="match status" value="1"/>
</dbReference>
<evidence type="ECO:0000256" key="4">
    <source>
        <dbReference type="ARBA" id="ARBA00023125"/>
    </source>
</evidence>
<dbReference type="InterPro" id="IPR007627">
    <property type="entry name" value="RNA_pol_sigma70_r2"/>
</dbReference>
<dbReference type="PANTHER" id="PTHR43133:SF8">
    <property type="entry name" value="RNA POLYMERASE SIGMA FACTOR HI_1459-RELATED"/>
    <property type="match status" value="1"/>
</dbReference>
<evidence type="ECO:0000256" key="5">
    <source>
        <dbReference type="ARBA" id="ARBA00023163"/>
    </source>
</evidence>
<name>A0A1G2T218_9BACT</name>
<comment type="similarity">
    <text evidence="1">Belongs to the sigma-70 factor family. ECF subfamily.</text>
</comment>
<evidence type="ECO:0008006" key="10">
    <source>
        <dbReference type="Google" id="ProtNLM"/>
    </source>
</evidence>
<dbReference type="SUPFAM" id="SSF88946">
    <property type="entry name" value="Sigma2 domain of RNA polymerase sigma factors"/>
    <property type="match status" value="1"/>
</dbReference>
<evidence type="ECO:0000313" key="8">
    <source>
        <dbReference type="EMBL" id="OHA91284.1"/>
    </source>
</evidence>
<keyword evidence="2" id="KW-0805">Transcription regulation</keyword>
<dbReference type="Gene3D" id="1.10.1740.10">
    <property type="match status" value="1"/>
</dbReference>
<accession>A0A1G2T218</accession>
<feature type="domain" description="RNA polymerase sigma-70 region 2" evidence="6">
    <location>
        <begin position="12"/>
        <end position="77"/>
    </location>
</feature>
<evidence type="ECO:0000313" key="9">
    <source>
        <dbReference type="Proteomes" id="UP000178612"/>
    </source>
</evidence>
<dbReference type="SUPFAM" id="SSF88659">
    <property type="entry name" value="Sigma3 and sigma4 domains of RNA polymerase sigma factors"/>
    <property type="match status" value="1"/>
</dbReference>
<evidence type="ECO:0000259" key="7">
    <source>
        <dbReference type="Pfam" id="PF08281"/>
    </source>
</evidence>
<reference evidence="8 9" key="1">
    <citation type="journal article" date="2016" name="Nat. Commun.">
        <title>Thousands of microbial genomes shed light on interconnected biogeochemical processes in an aquifer system.</title>
        <authorList>
            <person name="Anantharaman K."/>
            <person name="Brown C.T."/>
            <person name="Hug L.A."/>
            <person name="Sharon I."/>
            <person name="Castelle C.J."/>
            <person name="Probst A.J."/>
            <person name="Thomas B.C."/>
            <person name="Singh A."/>
            <person name="Wilkins M.J."/>
            <person name="Karaoz U."/>
            <person name="Brodie E.L."/>
            <person name="Williams K.H."/>
            <person name="Hubbard S.S."/>
            <person name="Banfield J.F."/>
        </authorList>
    </citation>
    <scope>NUCLEOTIDE SEQUENCE [LARGE SCALE GENOMIC DNA]</scope>
</reference>
<evidence type="ECO:0000256" key="2">
    <source>
        <dbReference type="ARBA" id="ARBA00023015"/>
    </source>
</evidence>
<dbReference type="AlphaFoldDB" id="A0A1G2T218"/>
<evidence type="ECO:0000256" key="3">
    <source>
        <dbReference type="ARBA" id="ARBA00023082"/>
    </source>
</evidence>
<dbReference type="GO" id="GO:0006352">
    <property type="term" value="P:DNA-templated transcription initiation"/>
    <property type="evidence" value="ECO:0007669"/>
    <property type="project" value="InterPro"/>
</dbReference>
<evidence type="ECO:0000256" key="1">
    <source>
        <dbReference type="ARBA" id="ARBA00010641"/>
    </source>
</evidence>
<dbReference type="InterPro" id="IPR013325">
    <property type="entry name" value="RNA_pol_sigma_r2"/>
</dbReference>
<dbReference type="PANTHER" id="PTHR43133">
    <property type="entry name" value="RNA POLYMERASE ECF-TYPE SIGMA FACTO"/>
    <property type="match status" value="1"/>
</dbReference>
<dbReference type="CDD" id="cd06171">
    <property type="entry name" value="Sigma70_r4"/>
    <property type="match status" value="1"/>
</dbReference>
<gene>
    <name evidence="8" type="ORF">A2758_02355</name>
</gene>
<dbReference type="InterPro" id="IPR013324">
    <property type="entry name" value="RNA_pol_sigma_r3/r4-like"/>
</dbReference>
<feature type="domain" description="RNA polymerase sigma factor 70 region 4 type 2" evidence="7">
    <location>
        <begin position="101"/>
        <end position="153"/>
    </location>
</feature>
<dbReference type="Gene3D" id="1.10.10.10">
    <property type="entry name" value="Winged helix-like DNA-binding domain superfamily/Winged helix DNA-binding domain"/>
    <property type="match status" value="1"/>
</dbReference>
<dbReference type="InterPro" id="IPR036388">
    <property type="entry name" value="WH-like_DNA-bd_sf"/>
</dbReference>
<proteinExistence type="inferred from homology"/>
<dbReference type="Proteomes" id="UP000178612">
    <property type="component" value="Unassembled WGS sequence"/>
</dbReference>